<dbReference type="SUPFAM" id="SSF55068">
    <property type="entry name" value="Peptide methionine sulfoxide reductase"/>
    <property type="match status" value="1"/>
</dbReference>
<dbReference type="InterPro" id="IPR002569">
    <property type="entry name" value="Met_Sox_Rdtase_MsrA_dom"/>
</dbReference>
<comment type="catalytic activity">
    <reaction evidence="6 7">
        <text>[thioredoxin]-disulfide + L-methionine + H2O = L-methionine (S)-S-oxide + [thioredoxin]-dithiol</text>
        <dbReference type="Rhea" id="RHEA:19993"/>
        <dbReference type="Rhea" id="RHEA-COMP:10698"/>
        <dbReference type="Rhea" id="RHEA-COMP:10700"/>
        <dbReference type="ChEBI" id="CHEBI:15377"/>
        <dbReference type="ChEBI" id="CHEBI:29950"/>
        <dbReference type="ChEBI" id="CHEBI:50058"/>
        <dbReference type="ChEBI" id="CHEBI:57844"/>
        <dbReference type="ChEBI" id="CHEBI:58772"/>
        <dbReference type="EC" id="1.8.4.11"/>
    </reaction>
</comment>
<dbReference type="NCBIfam" id="TIGR00401">
    <property type="entry name" value="msrA"/>
    <property type="match status" value="1"/>
</dbReference>
<comment type="similarity">
    <text evidence="7">Belongs to the MsrA Met sulfoxide reductase family.</text>
</comment>
<proteinExistence type="inferred from homology"/>
<evidence type="ECO:0000256" key="2">
    <source>
        <dbReference type="ARBA" id="ARBA00023268"/>
    </source>
</evidence>
<comment type="catalytic activity">
    <reaction evidence="5">
        <text>L-methionyl-[protein] + [thioredoxin]-disulfide + H2O = L-methionyl-(R)-S-oxide-[protein] + [thioredoxin]-dithiol</text>
        <dbReference type="Rhea" id="RHEA:24164"/>
        <dbReference type="Rhea" id="RHEA-COMP:10698"/>
        <dbReference type="Rhea" id="RHEA-COMP:10700"/>
        <dbReference type="Rhea" id="RHEA-COMP:12313"/>
        <dbReference type="Rhea" id="RHEA-COMP:12314"/>
        <dbReference type="ChEBI" id="CHEBI:15377"/>
        <dbReference type="ChEBI" id="CHEBI:16044"/>
        <dbReference type="ChEBI" id="CHEBI:29950"/>
        <dbReference type="ChEBI" id="CHEBI:45764"/>
        <dbReference type="ChEBI" id="CHEBI:50058"/>
        <dbReference type="EC" id="1.8.4.12"/>
    </reaction>
</comment>
<evidence type="ECO:0000313" key="10">
    <source>
        <dbReference type="Proteomes" id="UP001529491"/>
    </source>
</evidence>
<dbReference type="RefSeq" id="WP_310470832.1">
    <property type="nucleotide sequence ID" value="NZ_CP136522.1"/>
</dbReference>
<evidence type="ECO:0000256" key="5">
    <source>
        <dbReference type="ARBA" id="ARBA00048488"/>
    </source>
</evidence>
<dbReference type="Gene3D" id="3.30.1060.10">
    <property type="entry name" value="Peptide methionine sulphoxide reductase MsrA"/>
    <property type="match status" value="1"/>
</dbReference>
<feature type="active site" evidence="7">
    <location>
        <position position="134"/>
    </location>
</feature>
<dbReference type="InterPro" id="IPR002579">
    <property type="entry name" value="Met_Sox_Rdtase_MsrB_dom"/>
</dbReference>
<dbReference type="NCBIfam" id="NF004036">
    <property type="entry name" value="PRK05508.1"/>
    <property type="match status" value="1"/>
</dbReference>
<comment type="function">
    <text evidence="3 7">Has an important function as a repair enzyme for proteins that have been inactivated by oxidation. Catalyzes the reversible oxidation-reduction of methionine sulfoxide in proteins to methionine.</text>
</comment>
<protein>
    <recommendedName>
        <fullName evidence="7">Peptide methionine sulfoxide reductase MsrA</fullName>
        <shortName evidence="7">Protein-methionine-S-oxide reductase</shortName>
        <ecNumber evidence="7">1.8.4.11</ecNumber>
    </recommendedName>
    <alternativeName>
        <fullName evidence="7">Peptide-methionine (S)-S-oxide reductase</fullName>
        <shortName evidence="7">Peptide Met(O) reductase</shortName>
    </alternativeName>
</protein>
<gene>
    <name evidence="7" type="primary">msrA</name>
    <name evidence="9" type="ORF">RGE70_07300</name>
</gene>
<evidence type="ECO:0000256" key="7">
    <source>
        <dbReference type="HAMAP-Rule" id="MF_01401"/>
    </source>
</evidence>
<sequence length="303" mass="33825">MTNLTDFEKYVIEQKGTERPFSGEYVNHDAEGIYCCKKCNAPLYRSESKFNAHCGWPAFDDEIKAAVKRNIDADGERIEIVCAHCEGHLGHVFEGEFLTPKNIRHCVNSISLIFKPTNVIPGLSYDLATFGGGCFWCTEAVFSALAGVKTVVPGYAGGTAEDANYKAVCNGTTAHVEVVQVQFDPNIISYESLLAVFWQSHDPTTLDRQGNDIGPQYRSVVFIHNEKQAEAANNMLVELSNAGIWQGRIVTEVTALNHFYPAENYHKDYFEHHGEQPYCQIVIKPKVDKVKALFAKLLKNDPI</sequence>
<evidence type="ECO:0000313" key="9">
    <source>
        <dbReference type="EMBL" id="WOT06557.1"/>
    </source>
</evidence>
<dbReference type="Pfam" id="PF01641">
    <property type="entry name" value="SelR"/>
    <property type="match status" value="1"/>
</dbReference>
<dbReference type="EC" id="1.8.4.11" evidence="7"/>
<evidence type="ECO:0000259" key="8">
    <source>
        <dbReference type="PROSITE" id="PS51790"/>
    </source>
</evidence>
<feature type="domain" description="MsrB" evidence="8">
    <location>
        <begin position="1"/>
        <end position="117"/>
    </location>
</feature>
<dbReference type="EMBL" id="CP136522">
    <property type="protein sequence ID" value="WOT06557.1"/>
    <property type="molecule type" value="Genomic_DNA"/>
</dbReference>
<accession>A0ABZ0K204</accession>
<keyword evidence="10" id="KW-1185">Reference proteome</keyword>
<dbReference type="GO" id="GO:0008113">
    <property type="term" value="F:peptide-methionine (S)-S-oxide reductase activity"/>
    <property type="evidence" value="ECO:0007669"/>
    <property type="project" value="UniProtKB-EC"/>
</dbReference>
<organism evidence="9 10">
    <name type="scientific">Shewanella youngdeokensis</name>
    <dbReference type="NCBI Taxonomy" id="2999068"/>
    <lineage>
        <taxon>Bacteria</taxon>
        <taxon>Pseudomonadati</taxon>
        <taxon>Pseudomonadota</taxon>
        <taxon>Gammaproteobacteria</taxon>
        <taxon>Alteromonadales</taxon>
        <taxon>Shewanellaceae</taxon>
        <taxon>Shewanella</taxon>
    </lineage>
</organism>
<dbReference type="PANTHER" id="PTHR43774:SF1">
    <property type="entry name" value="PEPTIDE METHIONINE SULFOXIDE REDUCTASE MSRA 2"/>
    <property type="match status" value="1"/>
</dbReference>
<dbReference type="InterPro" id="IPR036509">
    <property type="entry name" value="Met_Sox_Rdtase_MsrA_sf"/>
</dbReference>
<dbReference type="SUPFAM" id="SSF51316">
    <property type="entry name" value="Mss4-like"/>
    <property type="match status" value="1"/>
</dbReference>
<keyword evidence="1 7" id="KW-0560">Oxidoreductase</keyword>
<dbReference type="GO" id="GO:0033743">
    <property type="term" value="F:peptide-methionine (R)-S-oxide reductase activity"/>
    <property type="evidence" value="ECO:0007669"/>
    <property type="project" value="UniProtKB-EC"/>
</dbReference>
<dbReference type="Pfam" id="PF01625">
    <property type="entry name" value="PMSR"/>
    <property type="match status" value="1"/>
</dbReference>
<evidence type="ECO:0000256" key="6">
    <source>
        <dbReference type="ARBA" id="ARBA00048782"/>
    </source>
</evidence>
<name>A0ABZ0K204_9GAMM</name>
<dbReference type="Gene3D" id="2.170.150.20">
    <property type="entry name" value="Peptide methionine sulfoxide reductase"/>
    <property type="match status" value="1"/>
</dbReference>
<dbReference type="InterPro" id="IPR011057">
    <property type="entry name" value="Mss4-like_sf"/>
</dbReference>
<dbReference type="NCBIfam" id="NF004042">
    <property type="entry name" value="PRK05550.1"/>
    <property type="match status" value="1"/>
</dbReference>
<dbReference type="HAMAP" id="MF_01401">
    <property type="entry name" value="MsrA"/>
    <property type="match status" value="1"/>
</dbReference>
<dbReference type="PROSITE" id="PS51790">
    <property type="entry name" value="MSRB"/>
    <property type="match status" value="1"/>
</dbReference>
<dbReference type="Proteomes" id="UP001529491">
    <property type="component" value="Chromosome"/>
</dbReference>
<evidence type="ECO:0000256" key="4">
    <source>
        <dbReference type="ARBA" id="ARBA00047806"/>
    </source>
</evidence>
<dbReference type="PANTHER" id="PTHR43774">
    <property type="entry name" value="PEPTIDE METHIONINE SULFOXIDE REDUCTASE"/>
    <property type="match status" value="1"/>
</dbReference>
<evidence type="ECO:0000256" key="3">
    <source>
        <dbReference type="ARBA" id="ARBA00024679"/>
    </source>
</evidence>
<comment type="catalytic activity">
    <reaction evidence="4 7">
        <text>L-methionyl-[protein] + [thioredoxin]-disulfide + H2O = L-methionyl-(S)-S-oxide-[protein] + [thioredoxin]-dithiol</text>
        <dbReference type="Rhea" id="RHEA:14217"/>
        <dbReference type="Rhea" id="RHEA-COMP:10698"/>
        <dbReference type="Rhea" id="RHEA-COMP:10700"/>
        <dbReference type="Rhea" id="RHEA-COMP:12313"/>
        <dbReference type="Rhea" id="RHEA-COMP:12315"/>
        <dbReference type="ChEBI" id="CHEBI:15377"/>
        <dbReference type="ChEBI" id="CHEBI:16044"/>
        <dbReference type="ChEBI" id="CHEBI:29950"/>
        <dbReference type="ChEBI" id="CHEBI:44120"/>
        <dbReference type="ChEBI" id="CHEBI:50058"/>
        <dbReference type="EC" id="1.8.4.11"/>
    </reaction>
</comment>
<keyword evidence="2" id="KW-0511">Multifunctional enzyme</keyword>
<evidence type="ECO:0000256" key="1">
    <source>
        <dbReference type="ARBA" id="ARBA00023002"/>
    </source>
</evidence>
<reference evidence="9 10" key="1">
    <citation type="submission" date="2023-10" db="EMBL/GenBank/DDBJ databases">
        <title>Complete genome sequence of Shewanella sp. DAU334.</title>
        <authorList>
            <person name="Lee Y.-S."/>
            <person name="Jeong H.-R."/>
            <person name="Hwang E.-J."/>
            <person name="Choi Y.-L."/>
            <person name="Kim G.-D."/>
        </authorList>
    </citation>
    <scope>NUCLEOTIDE SEQUENCE [LARGE SCALE GENOMIC DNA]</scope>
    <source>
        <strain evidence="9 10">DAU334</strain>
    </source>
</reference>